<dbReference type="RefSeq" id="WP_020815179.1">
    <property type="nucleotide sequence ID" value="NZ_ATAY01000026.1"/>
</dbReference>
<dbReference type="AlphaFoldDB" id="U4R2D5"/>
<sequence>MAFYLAKRIEASSLDYYTIFSSNFFKPYKADVDAMLIADGRQDLIVDIP</sequence>
<proteinExistence type="predicted"/>
<organism evidence="1 2">
    <name type="scientific">Ruminiclostridium papyrosolvens C7</name>
    <dbReference type="NCBI Taxonomy" id="1330534"/>
    <lineage>
        <taxon>Bacteria</taxon>
        <taxon>Bacillati</taxon>
        <taxon>Bacillota</taxon>
        <taxon>Clostridia</taxon>
        <taxon>Eubacteriales</taxon>
        <taxon>Oscillospiraceae</taxon>
        <taxon>Ruminiclostridium</taxon>
    </lineage>
</organism>
<comment type="caution">
    <text evidence="1">The sequence shown here is derived from an EMBL/GenBank/DDBJ whole genome shotgun (WGS) entry which is preliminary data.</text>
</comment>
<name>U4R2D5_9FIRM</name>
<evidence type="ECO:0000313" key="2">
    <source>
        <dbReference type="Proteomes" id="UP000016860"/>
    </source>
</evidence>
<dbReference type="PATRIC" id="fig|1330534.3.peg.1625"/>
<dbReference type="Proteomes" id="UP000016860">
    <property type="component" value="Unassembled WGS sequence"/>
</dbReference>
<accession>U4R2D5</accession>
<reference evidence="1 2" key="1">
    <citation type="journal article" date="2013" name="Genome Announc.">
        <title>Draft Genome Sequence of the Cellulolytic Bacterium Clostridium papyrosolvens C7 (ATCC 700395).</title>
        <authorList>
            <person name="Zepeda V."/>
            <person name="Dassa B."/>
            <person name="Borovok I."/>
            <person name="Lamed R."/>
            <person name="Bayer E.A."/>
            <person name="Cate J.H."/>
        </authorList>
    </citation>
    <scope>NUCLEOTIDE SEQUENCE [LARGE SCALE GENOMIC DNA]</scope>
    <source>
        <strain evidence="1 2">C7</strain>
    </source>
</reference>
<dbReference type="EMBL" id="ATAY01000026">
    <property type="protein sequence ID" value="EPR12509.1"/>
    <property type="molecule type" value="Genomic_DNA"/>
</dbReference>
<gene>
    <name evidence="1" type="ORF">L323_08130</name>
</gene>
<dbReference type="STRING" id="1330534.L323_08130"/>
<protein>
    <submittedName>
        <fullName evidence="1">Uncharacterized protein</fullName>
    </submittedName>
</protein>
<evidence type="ECO:0000313" key="1">
    <source>
        <dbReference type="EMBL" id="EPR12509.1"/>
    </source>
</evidence>